<reference evidence="1 2" key="1">
    <citation type="journal article" date="2020" name="ISME J.">
        <title>Uncovering the hidden diversity of litter-decomposition mechanisms in mushroom-forming fungi.</title>
        <authorList>
            <person name="Floudas D."/>
            <person name="Bentzer J."/>
            <person name="Ahren D."/>
            <person name="Johansson T."/>
            <person name="Persson P."/>
            <person name="Tunlid A."/>
        </authorList>
    </citation>
    <scope>NUCLEOTIDE SEQUENCE [LARGE SCALE GENOMIC DNA]</scope>
    <source>
        <strain evidence="1 2">CBS 291.85</strain>
    </source>
</reference>
<evidence type="ECO:0000313" key="2">
    <source>
        <dbReference type="Proteomes" id="UP000559256"/>
    </source>
</evidence>
<dbReference type="AlphaFoldDB" id="A0A8H5GYY4"/>
<dbReference type="CDD" id="cd02440">
    <property type="entry name" value="AdoMet_MTases"/>
    <property type="match status" value="1"/>
</dbReference>
<keyword evidence="2" id="KW-1185">Reference proteome</keyword>
<dbReference type="PANTHER" id="PTHR43591">
    <property type="entry name" value="METHYLTRANSFERASE"/>
    <property type="match status" value="1"/>
</dbReference>
<name>A0A8H5GYY4_9AGAR</name>
<gene>
    <name evidence="1" type="ORF">D9758_000601</name>
</gene>
<evidence type="ECO:0008006" key="3">
    <source>
        <dbReference type="Google" id="ProtNLM"/>
    </source>
</evidence>
<comment type="caution">
    <text evidence="1">The sequence shown here is derived from an EMBL/GenBank/DDBJ whole genome shotgun (WGS) entry which is preliminary data.</text>
</comment>
<sequence length="208" mass="22864">MQNFPPSSYGSLTTLLLPPLSVLDLGTGAGLWAISMADEFPRAEVIGIDLAPLQPRFELCDVNQGSIPYPDSYFDLIHARSMHTGISDYPRMIREIARLLRPGGLVLLVEPSLHPYVDGERLRLSTDATSSTSNAPNGGGGHPIEIGNADNWYSFWETYRACLTRLEIDITVPERIAEMLLSIGSFEDIIQRDGNIPVGFWPTGVSYA</sequence>
<evidence type="ECO:0000313" key="1">
    <source>
        <dbReference type="EMBL" id="KAF5373646.1"/>
    </source>
</evidence>
<dbReference type="PANTHER" id="PTHR43591:SF24">
    <property type="entry name" value="2-METHOXY-6-POLYPRENYL-1,4-BENZOQUINOL METHYLASE, MITOCHONDRIAL"/>
    <property type="match status" value="1"/>
</dbReference>
<dbReference type="GO" id="GO:0008168">
    <property type="term" value="F:methyltransferase activity"/>
    <property type="evidence" value="ECO:0007669"/>
    <property type="project" value="TreeGrafter"/>
</dbReference>
<proteinExistence type="predicted"/>
<dbReference type="Gene3D" id="3.40.50.150">
    <property type="entry name" value="Vaccinia Virus protein VP39"/>
    <property type="match status" value="1"/>
</dbReference>
<protein>
    <recommendedName>
        <fullName evidence="3">Methyltransferase</fullName>
    </recommendedName>
</protein>
<dbReference type="OrthoDB" id="2013972at2759"/>
<accession>A0A8H5GYY4</accession>
<dbReference type="EMBL" id="JAACJM010000003">
    <property type="protein sequence ID" value="KAF5373646.1"/>
    <property type="molecule type" value="Genomic_DNA"/>
</dbReference>
<dbReference type="Proteomes" id="UP000559256">
    <property type="component" value="Unassembled WGS sequence"/>
</dbReference>
<dbReference type="InterPro" id="IPR029063">
    <property type="entry name" value="SAM-dependent_MTases_sf"/>
</dbReference>
<organism evidence="1 2">
    <name type="scientific">Tetrapyrgos nigripes</name>
    <dbReference type="NCBI Taxonomy" id="182062"/>
    <lineage>
        <taxon>Eukaryota</taxon>
        <taxon>Fungi</taxon>
        <taxon>Dikarya</taxon>
        <taxon>Basidiomycota</taxon>
        <taxon>Agaricomycotina</taxon>
        <taxon>Agaricomycetes</taxon>
        <taxon>Agaricomycetidae</taxon>
        <taxon>Agaricales</taxon>
        <taxon>Marasmiineae</taxon>
        <taxon>Marasmiaceae</taxon>
        <taxon>Tetrapyrgos</taxon>
    </lineage>
</organism>
<dbReference type="Pfam" id="PF13489">
    <property type="entry name" value="Methyltransf_23"/>
    <property type="match status" value="1"/>
</dbReference>
<dbReference type="SUPFAM" id="SSF53335">
    <property type="entry name" value="S-adenosyl-L-methionine-dependent methyltransferases"/>
    <property type="match status" value="1"/>
</dbReference>